<organism evidence="2 3">
    <name type="scientific">Candidatus Adlerbacteria bacterium RIFCSPHIGHO2_12_FULL_53_18</name>
    <dbReference type="NCBI Taxonomy" id="1797242"/>
    <lineage>
        <taxon>Bacteria</taxon>
        <taxon>Candidatus Adleribacteriota</taxon>
    </lineage>
</organism>
<feature type="domain" description="PD-(D/E)XK endonuclease-like" evidence="1">
    <location>
        <begin position="21"/>
        <end position="242"/>
    </location>
</feature>
<accession>A0A1F4XTW7</accession>
<evidence type="ECO:0000313" key="2">
    <source>
        <dbReference type="EMBL" id="OGC85140.1"/>
    </source>
</evidence>
<sequence>MSQYYRPNRNPDRNYGGSKWRLSRSKIALFLECPRCFYVDNKLGVARPPGFPFNLNSAVDALLKKEFDVHRTNGSAHPLMQAYGVDAKPFAHKDLNVWRENFKGVECKHKETEFTVSGAVDDVWVNKRGELMVVDYKSTSKSEKIEALDQDWHDSYKRQMEVYQWLLRQVGHDVSDTGYFVYANASKDREAFDGKLDFEVTLIAYTGNAGWVEPTLRQIKACLESGEVPAKSETCDYCNYREAAGKELSRFASPARALRGARPSLTLASRSKALKKDEKEQTRLF</sequence>
<protein>
    <recommendedName>
        <fullName evidence="1">PD-(D/E)XK endonuclease-like domain-containing protein</fullName>
    </recommendedName>
</protein>
<comment type="caution">
    <text evidence="2">The sequence shown here is derived from an EMBL/GenBank/DDBJ whole genome shotgun (WGS) entry which is preliminary data.</text>
</comment>
<dbReference type="InterPro" id="IPR011604">
    <property type="entry name" value="PDDEXK-like_dom_sf"/>
</dbReference>
<dbReference type="EMBL" id="MEWW01000003">
    <property type="protein sequence ID" value="OGC85140.1"/>
    <property type="molecule type" value="Genomic_DNA"/>
</dbReference>
<dbReference type="Pfam" id="PF12705">
    <property type="entry name" value="PDDEXK_1"/>
    <property type="match status" value="1"/>
</dbReference>
<dbReference type="Proteomes" id="UP000178091">
    <property type="component" value="Unassembled WGS sequence"/>
</dbReference>
<evidence type="ECO:0000313" key="3">
    <source>
        <dbReference type="Proteomes" id="UP000178091"/>
    </source>
</evidence>
<proteinExistence type="predicted"/>
<evidence type="ECO:0000259" key="1">
    <source>
        <dbReference type="Pfam" id="PF12705"/>
    </source>
</evidence>
<gene>
    <name evidence="2" type="ORF">A3F55_01820</name>
</gene>
<reference evidence="2 3" key="1">
    <citation type="journal article" date="2016" name="Nat. Commun.">
        <title>Thousands of microbial genomes shed light on interconnected biogeochemical processes in an aquifer system.</title>
        <authorList>
            <person name="Anantharaman K."/>
            <person name="Brown C.T."/>
            <person name="Hug L.A."/>
            <person name="Sharon I."/>
            <person name="Castelle C.J."/>
            <person name="Probst A.J."/>
            <person name="Thomas B.C."/>
            <person name="Singh A."/>
            <person name="Wilkins M.J."/>
            <person name="Karaoz U."/>
            <person name="Brodie E.L."/>
            <person name="Williams K.H."/>
            <person name="Hubbard S.S."/>
            <person name="Banfield J.F."/>
        </authorList>
    </citation>
    <scope>NUCLEOTIDE SEQUENCE [LARGE SCALE GENOMIC DNA]</scope>
</reference>
<name>A0A1F4XTW7_9BACT</name>
<dbReference type="AlphaFoldDB" id="A0A1F4XTW7"/>
<dbReference type="InterPro" id="IPR038726">
    <property type="entry name" value="PDDEXK_AddAB-type"/>
</dbReference>
<dbReference type="Gene3D" id="3.90.320.10">
    <property type="match status" value="1"/>
</dbReference>